<name>A0A226DAA3_FOLCA</name>
<feature type="transmembrane region" description="Helical" evidence="1">
    <location>
        <begin position="146"/>
        <end position="167"/>
    </location>
</feature>
<organism evidence="2 3">
    <name type="scientific">Folsomia candida</name>
    <name type="common">Springtail</name>
    <dbReference type="NCBI Taxonomy" id="158441"/>
    <lineage>
        <taxon>Eukaryota</taxon>
        <taxon>Metazoa</taxon>
        <taxon>Ecdysozoa</taxon>
        <taxon>Arthropoda</taxon>
        <taxon>Hexapoda</taxon>
        <taxon>Collembola</taxon>
        <taxon>Entomobryomorpha</taxon>
        <taxon>Isotomoidea</taxon>
        <taxon>Isotomidae</taxon>
        <taxon>Proisotominae</taxon>
        <taxon>Folsomia</taxon>
    </lineage>
</organism>
<keyword evidence="3" id="KW-1185">Reference proteome</keyword>
<feature type="transmembrane region" description="Helical" evidence="1">
    <location>
        <begin position="291"/>
        <end position="317"/>
    </location>
</feature>
<feature type="transmembrane region" description="Helical" evidence="1">
    <location>
        <begin position="6"/>
        <end position="22"/>
    </location>
</feature>
<reference evidence="2 3" key="1">
    <citation type="submission" date="2015-12" db="EMBL/GenBank/DDBJ databases">
        <title>The genome of Folsomia candida.</title>
        <authorList>
            <person name="Faddeeva A."/>
            <person name="Derks M.F."/>
            <person name="Anvar Y."/>
            <person name="Smit S."/>
            <person name="Van Straalen N."/>
            <person name="Roelofs D."/>
        </authorList>
    </citation>
    <scope>NUCLEOTIDE SEQUENCE [LARGE SCALE GENOMIC DNA]</scope>
    <source>
        <strain evidence="2 3">VU population</strain>
        <tissue evidence="2">Whole body</tissue>
    </source>
</reference>
<keyword evidence="1" id="KW-1133">Transmembrane helix</keyword>
<dbReference type="AlphaFoldDB" id="A0A226DAA3"/>
<feature type="transmembrane region" description="Helical" evidence="1">
    <location>
        <begin position="263"/>
        <end position="285"/>
    </location>
</feature>
<dbReference type="EMBL" id="LNIX01000029">
    <property type="protein sequence ID" value="OXA41541.1"/>
    <property type="molecule type" value="Genomic_DNA"/>
</dbReference>
<evidence type="ECO:0000313" key="2">
    <source>
        <dbReference type="EMBL" id="OXA41541.1"/>
    </source>
</evidence>
<feature type="transmembrane region" description="Helical" evidence="1">
    <location>
        <begin position="82"/>
        <end position="102"/>
    </location>
</feature>
<proteinExistence type="predicted"/>
<comment type="caution">
    <text evidence="2">The sequence shown here is derived from an EMBL/GenBank/DDBJ whole genome shotgun (WGS) entry which is preliminary data.</text>
</comment>
<feature type="transmembrane region" description="Helical" evidence="1">
    <location>
        <begin position="197"/>
        <end position="225"/>
    </location>
</feature>
<sequence length="392" mass="45529">MYSKRVLLLIHVILGVSSYLGVSPIRFDIPSKRFHCTVRTRFCCRMMTTLFLVQWVFGTYRLYCLPTLTKESTADEIVEFNIIYITMMCLIIPIICFLLLSIRGDALARSLTQVLRYSKYIESKWCCFSRFQEFRAFPTSLILERLFYLLLATGTLSSFAGGTGVILHRTVASNWISLIPVEHRNTVLVWMDHSWEAYVIAMSGVGIVSVCCVIAFQLAFTLPFYSEFCLAPKSGKRRLTLPDFRSADFMPLEYRKYEQLHNFYMPIFGPVFIPFQAVVMQFSMIANWMLLHYWGTLGILRLVLVSVEMGLLIYWILMLEFGGRFYAASKRNKESWRELGEKSKFLKKWRKSVRPLCAGYEGYLVIKRLSVLKFLKGIVRGTFRTLLTFSDD</sequence>
<evidence type="ECO:0000256" key="1">
    <source>
        <dbReference type="SAM" id="Phobius"/>
    </source>
</evidence>
<accession>A0A226DAA3</accession>
<evidence type="ECO:0000313" key="3">
    <source>
        <dbReference type="Proteomes" id="UP000198287"/>
    </source>
</evidence>
<gene>
    <name evidence="2" type="ORF">Fcan01_23797</name>
</gene>
<dbReference type="Proteomes" id="UP000198287">
    <property type="component" value="Unassembled WGS sequence"/>
</dbReference>
<feature type="transmembrane region" description="Helical" evidence="1">
    <location>
        <begin position="42"/>
        <end position="62"/>
    </location>
</feature>
<protein>
    <submittedName>
        <fullName evidence="2">Uncharacterized protein</fullName>
    </submittedName>
</protein>
<keyword evidence="1" id="KW-0472">Membrane</keyword>
<keyword evidence="1" id="KW-0812">Transmembrane</keyword>